<comment type="caution">
    <text evidence="2">The sequence shown here is derived from an EMBL/GenBank/DDBJ whole genome shotgun (WGS) entry which is preliminary data.</text>
</comment>
<proteinExistence type="predicted"/>
<dbReference type="Pfam" id="PF02347">
    <property type="entry name" value="GDC-P"/>
    <property type="match status" value="1"/>
</dbReference>
<organism evidence="2 3">
    <name type="scientific">Trichostrongylus colubriformis</name>
    <name type="common">Black scour worm</name>
    <dbReference type="NCBI Taxonomy" id="6319"/>
    <lineage>
        <taxon>Eukaryota</taxon>
        <taxon>Metazoa</taxon>
        <taxon>Ecdysozoa</taxon>
        <taxon>Nematoda</taxon>
        <taxon>Chromadorea</taxon>
        <taxon>Rhabditida</taxon>
        <taxon>Rhabditina</taxon>
        <taxon>Rhabditomorpha</taxon>
        <taxon>Strongyloidea</taxon>
        <taxon>Trichostrongylidae</taxon>
        <taxon>Trichostrongylus</taxon>
    </lineage>
</organism>
<keyword evidence="3" id="KW-1185">Reference proteome</keyword>
<gene>
    <name evidence="2" type="ORF">GCK32_013633</name>
</gene>
<feature type="non-terminal residue" evidence="2">
    <location>
        <position position="84"/>
    </location>
</feature>
<sequence length="84" mass="9384">MQRCVLGGAGSALRTFRCSASVSARMFRYDAFADRHIGPSRLEKQQMLDFVGFATLDKLTNSNVPNQIKLEKELDLPQAADEYS</sequence>
<dbReference type="InterPro" id="IPR049315">
    <property type="entry name" value="GDC-P_N"/>
</dbReference>
<protein>
    <submittedName>
        <fullName evidence="2">Glycine dehydrogenase</fullName>
    </submittedName>
</protein>
<reference evidence="2 3" key="1">
    <citation type="submission" date="2019-10" db="EMBL/GenBank/DDBJ databases">
        <title>Assembly and Annotation for the nematode Trichostrongylus colubriformis.</title>
        <authorList>
            <person name="Martin J."/>
        </authorList>
    </citation>
    <scope>NUCLEOTIDE SEQUENCE [LARGE SCALE GENOMIC DNA]</scope>
    <source>
        <strain evidence="2">G859</strain>
        <tissue evidence="2">Whole worm</tissue>
    </source>
</reference>
<evidence type="ECO:0000313" key="3">
    <source>
        <dbReference type="Proteomes" id="UP001331761"/>
    </source>
</evidence>
<evidence type="ECO:0000259" key="1">
    <source>
        <dbReference type="Pfam" id="PF02347"/>
    </source>
</evidence>
<dbReference type="AlphaFoldDB" id="A0AAN8IBF2"/>
<accession>A0AAN8IBF2</accession>
<evidence type="ECO:0000313" key="2">
    <source>
        <dbReference type="EMBL" id="KAK5966571.1"/>
    </source>
</evidence>
<dbReference type="Proteomes" id="UP001331761">
    <property type="component" value="Unassembled WGS sequence"/>
</dbReference>
<feature type="domain" description="Glycine cleavage system P-protein N-terminal" evidence="1">
    <location>
        <begin position="34"/>
        <end position="83"/>
    </location>
</feature>
<name>A0AAN8IBF2_TRICO</name>
<dbReference type="EMBL" id="WIXE01023377">
    <property type="protein sequence ID" value="KAK5966571.1"/>
    <property type="molecule type" value="Genomic_DNA"/>
</dbReference>